<accession>A0A146GD33</accession>
<dbReference type="GO" id="GO:0005975">
    <property type="term" value="P:carbohydrate metabolic process"/>
    <property type="evidence" value="ECO:0007669"/>
    <property type="project" value="InterPro"/>
</dbReference>
<keyword evidence="2" id="KW-0378">Hydrolase</keyword>
<dbReference type="RefSeq" id="WP_075080202.1">
    <property type="nucleotide sequence ID" value="NZ_BDCO01000002.1"/>
</dbReference>
<dbReference type="AlphaFoldDB" id="A0A146GD33"/>
<dbReference type="PANTHER" id="PTHR42732">
    <property type="entry name" value="BETA-GALACTOSIDASE"/>
    <property type="match status" value="1"/>
</dbReference>
<protein>
    <submittedName>
        <fullName evidence="8">Beta-galactosidase/beta-glucuronidase</fullName>
    </submittedName>
</protein>
<dbReference type="PRINTS" id="PR00132">
    <property type="entry name" value="GLHYDRLASE2"/>
</dbReference>
<name>A0A146GD33_TERSA</name>
<dbReference type="InterPro" id="IPR008979">
    <property type="entry name" value="Galactose-bd-like_sf"/>
</dbReference>
<evidence type="ECO:0000259" key="6">
    <source>
        <dbReference type="Pfam" id="PF02836"/>
    </source>
</evidence>
<feature type="domain" description="Glycoside hydrolase family 2 catalytic" evidence="6">
    <location>
        <begin position="280"/>
        <end position="562"/>
    </location>
</feature>
<dbReference type="InterPro" id="IPR051913">
    <property type="entry name" value="GH2_Domain-Containing"/>
</dbReference>
<dbReference type="Proteomes" id="UP000076023">
    <property type="component" value="Unassembled WGS sequence"/>
</dbReference>
<feature type="chain" id="PRO_5007524706" evidence="4">
    <location>
        <begin position="23"/>
        <end position="656"/>
    </location>
</feature>
<dbReference type="InParanoid" id="A0A146GD33"/>
<evidence type="ECO:0000256" key="3">
    <source>
        <dbReference type="ARBA" id="ARBA00023295"/>
    </source>
</evidence>
<evidence type="ECO:0000259" key="7">
    <source>
        <dbReference type="Pfam" id="PF02837"/>
    </source>
</evidence>
<dbReference type="Pfam" id="PF02836">
    <property type="entry name" value="Glyco_hydro_2_C"/>
    <property type="match status" value="1"/>
</dbReference>
<dbReference type="Pfam" id="PF00703">
    <property type="entry name" value="Glyco_hydro_2"/>
    <property type="match status" value="1"/>
</dbReference>
<evidence type="ECO:0000313" key="8">
    <source>
        <dbReference type="EMBL" id="GAT34587.1"/>
    </source>
</evidence>
<dbReference type="GO" id="GO:0004553">
    <property type="term" value="F:hydrolase activity, hydrolyzing O-glycosyl compounds"/>
    <property type="evidence" value="ECO:0007669"/>
    <property type="project" value="InterPro"/>
</dbReference>
<dbReference type="SUPFAM" id="SSF49303">
    <property type="entry name" value="beta-Galactosidase/glucuronidase domain"/>
    <property type="match status" value="1"/>
</dbReference>
<keyword evidence="9" id="KW-1185">Reference proteome</keyword>
<keyword evidence="4" id="KW-0732">Signal</keyword>
<dbReference type="SUPFAM" id="SSF49785">
    <property type="entry name" value="Galactose-binding domain-like"/>
    <property type="match status" value="1"/>
</dbReference>
<feature type="signal peptide" evidence="4">
    <location>
        <begin position="1"/>
        <end position="22"/>
    </location>
</feature>
<dbReference type="InterPro" id="IPR036156">
    <property type="entry name" value="Beta-gal/glucu_dom_sf"/>
</dbReference>
<proteinExistence type="inferred from homology"/>
<dbReference type="SUPFAM" id="SSF51445">
    <property type="entry name" value="(Trans)glycosidases"/>
    <property type="match status" value="1"/>
</dbReference>
<reference evidence="9" key="1">
    <citation type="journal article" date="2017" name="Genome Announc.">
        <title>Draft Genome Sequence of Terrimicrobium sacchariphilum NM-5T, a Facultative Anaerobic Soil Bacterium of the Class Spartobacteria.</title>
        <authorList>
            <person name="Qiu Y.L."/>
            <person name="Tourlousse D.M."/>
            <person name="Matsuura N."/>
            <person name="Ohashi A."/>
            <person name="Sekiguchi Y."/>
        </authorList>
    </citation>
    <scope>NUCLEOTIDE SEQUENCE [LARGE SCALE GENOMIC DNA]</scope>
    <source>
        <strain evidence="9">NM-5</strain>
    </source>
</reference>
<dbReference type="STRING" id="690879.TSACC_23018"/>
<evidence type="ECO:0000313" key="9">
    <source>
        <dbReference type="Proteomes" id="UP000076023"/>
    </source>
</evidence>
<evidence type="ECO:0000256" key="2">
    <source>
        <dbReference type="ARBA" id="ARBA00022801"/>
    </source>
</evidence>
<comment type="similarity">
    <text evidence="1">Belongs to the glycosyl hydrolase 2 family.</text>
</comment>
<dbReference type="InterPro" id="IPR006101">
    <property type="entry name" value="Glyco_hydro_2"/>
</dbReference>
<dbReference type="Gene3D" id="2.60.40.10">
    <property type="entry name" value="Immunoglobulins"/>
    <property type="match status" value="1"/>
</dbReference>
<organism evidence="8 9">
    <name type="scientific">Terrimicrobium sacchariphilum</name>
    <dbReference type="NCBI Taxonomy" id="690879"/>
    <lineage>
        <taxon>Bacteria</taxon>
        <taxon>Pseudomonadati</taxon>
        <taxon>Verrucomicrobiota</taxon>
        <taxon>Terrimicrobiia</taxon>
        <taxon>Terrimicrobiales</taxon>
        <taxon>Terrimicrobiaceae</taxon>
        <taxon>Terrimicrobium</taxon>
    </lineage>
</organism>
<keyword evidence="3" id="KW-0326">Glycosidase</keyword>
<evidence type="ECO:0000256" key="1">
    <source>
        <dbReference type="ARBA" id="ARBA00007401"/>
    </source>
</evidence>
<evidence type="ECO:0000256" key="4">
    <source>
        <dbReference type="SAM" id="SignalP"/>
    </source>
</evidence>
<dbReference type="InterPro" id="IPR017853">
    <property type="entry name" value="GH"/>
</dbReference>
<dbReference type="EMBL" id="BDCO01000002">
    <property type="protein sequence ID" value="GAT34587.1"/>
    <property type="molecule type" value="Genomic_DNA"/>
</dbReference>
<dbReference type="Pfam" id="PF02837">
    <property type="entry name" value="Glyco_hydro_2_N"/>
    <property type="match status" value="1"/>
</dbReference>
<sequence length="656" mass="72311">MTPVRFASLLLSSLLFCTPLPAKERKGEQVESLNGKWDFTTDSQVATSASGTWDKMEVPGNWDTTPQYSTYRGTAWYRREFTVPAEWKGKRVRLKFDSVYHIAEVTLNGQVLGKHVGGYTPFAFDVTDTVRYGGSNTLLVSADNSYKRGAWWAWGGISRAVSLIANNDARIVWQHITADPNLATGAAPIVIQYKVANSSDKPLAVELVSQITGVSIAPLSVKGIVPAKGETILEARAVLPKKDVRLWHFDHPNLYACETTLSTGTTVLNSASDRFGIRKVEVTKDGLFLNGEQIRAGGYNRVSDSNKTGSTEPDSLVKGDVDLMKKSGAVIARLMHVPLAPNLLDYLDEKGMLIFGEIPVWGDNDPQKVKDNPRTRQWLKEMIERDYNHPCIIGWSPGNELTWHMDYIASMKDYILKELDPHRLVSYASFTASRKEYNPTNDPVSVVDLAMLNTYSGNPASFAGAAAALRSKWPDKALFFSEYGDGQIGGGLDARIKNIDGIWAAIAKNPWVIGGALWTFNDYRSDYKGTPASGNREWGVVTVDRELKAAYWQMRRLYSPVHSIRADNGVLTIVPRKRSEIPSYTLRGYTVQWKLLDAAGQTASQGSLPVPDLAPDTPAWTTPIPGAKNAASLSVTLVTPTGYDVADWNSAETKQP</sequence>
<dbReference type="PANTHER" id="PTHR42732:SF1">
    <property type="entry name" value="BETA-MANNOSIDASE"/>
    <property type="match status" value="1"/>
</dbReference>
<feature type="domain" description="Glycoside hydrolase family 2 immunoglobulin-like beta-sandwich" evidence="5">
    <location>
        <begin position="175"/>
        <end position="278"/>
    </location>
</feature>
<dbReference type="InterPro" id="IPR013783">
    <property type="entry name" value="Ig-like_fold"/>
</dbReference>
<dbReference type="Gene3D" id="2.60.120.260">
    <property type="entry name" value="Galactose-binding domain-like"/>
    <property type="match status" value="1"/>
</dbReference>
<feature type="domain" description="Glycosyl hydrolases family 2 sugar binding" evidence="7">
    <location>
        <begin position="32"/>
        <end position="164"/>
    </location>
</feature>
<comment type="caution">
    <text evidence="8">The sequence shown here is derived from an EMBL/GenBank/DDBJ whole genome shotgun (WGS) entry which is preliminary data.</text>
</comment>
<gene>
    <name evidence="8" type="ORF">TSACC_23018</name>
</gene>
<dbReference type="Gene3D" id="3.20.20.80">
    <property type="entry name" value="Glycosidases"/>
    <property type="match status" value="1"/>
</dbReference>
<dbReference type="InterPro" id="IPR006104">
    <property type="entry name" value="Glyco_hydro_2_N"/>
</dbReference>
<evidence type="ECO:0000259" key="5">
    <source>
        <dbReference type="Pfam" id="PF00703"/>
    </source>
</evidence>
<dbReference type="InterPro" id="IPR006103">
    <property type="entry name" value="Glyco_hydro_2_cat"/>
</dbReference>
<dbReference type="InterPro" id="IPR006102">
    <property type="entry name" value="Ig-like_GH2"/>
</dbReference>